<comment type="caution">
    <text evidence="1">The sequence shown here is derived from an EMBL/GenBank/DDBJ whole genome shotgun (WGS) entry which is preliminary data.</text>
</comment>
<reference evidence="1 2" key="1">
    <citation type="journal article" date="2016" name="Nat. Commun.">
        <title>Thousands of microbial genomes shed light on interconnected biogeochemical processes in an aquifer system.</title>
        <authorList>
            <person name="Anantharaman K."/>
            <person name="Brown C.T."/>
            <person name="Hug L.A."/>
            <person name="Sharon I."/>
            <person name="Castelle C.J."/>
            <person name="Probst A.J."/>
            <person name="Thomas B.C."/>
            <person name="Singh A."/>
            <person name="Wilkins M.J."/>
            <person name="Karaoz U."/>
            <person name="Brodie E.L."/>
            <person name="Williams K.H."/>
            <person name="Hubbard S.S."/>
            <person name="Banfield J.F."/>
        </authorList>
    </citation>
    <scope>NUCLEOTIDE SEQUENCE [LARGE SCALE GENOMIC DNA]</scope>
</reference>
<dbReference type="Proteomes" id="UP000176740">
    <property type="component" value="Unassembled WGS sequence"/>
</dbReference>
<accession>A0A1F5H1U7</accession>
<evidence type="ECO:0008006" key="3">
    <source>
        <dbReference type="Google" id="ProtNLM"/>
    </source>
</evidence>
<name>A0A1F5H1U7_9BACT</name>
<evidence type="ECO:0000313" key="1">
    <source>
        <dbReference type="EMBL" id="OGD98034.1"/>
    </source>
</evidence>
<sequence>MRQNIYIDIDGVILTRGGIPALHLDEFLKFILSNYYVSWLTSRCRGDSKYTVKYLSRFLLPEAIALIERIKPTSFLLDKTEAIDFDKKFFWLDDELFVSEERTLKEQGKYDSWIEVDLIKNPNQLNYLIHNKLPRAKSFRLGPQS</sequence>
<evidence type="ECO:0000313" key="2">
    <source>
        <dbReference type="Proteomes" id="UP000176740"/>
    </source>
</evidence>
<organism evidence="1 2">
    <name type="scientific">Candidatus Curtissbacteria bacterium RIFCSPLOWO2_01_FULL_38_11b</name>
    <dbReference type="NCBI Taxonomy" id="1797725"/>
    <lineage>
        <taxon>Bacteria</taxon>
        <taxon>Candidatus Curtissiibacteriota</taxon>
    </lineage>
</organism>
<dbReference type="AlphaFoldDB" id="A0A1F5H1U7"/>
<proteinExistence type="predicted"/>
<gene>
    <name evidence="1" type="ORF">A3A49_01905</name>
</gene>
<dbReference type="EMBL" id="MFBO01000019">
    <property type="protein sequence ID" value="OGD98034.1"/>
    <property type="molecule type" value="Genomic_DNA"/>
</dbReference>
<protein>
    <recommendedName>
        <fullName evidence="3">FCP1 homology domain-containing protein</fullName>
    </recommendedName>
</protein>